<dbReference type="InterPro" id="IPR032672">
    <property type="entry name" value="TmcA/NAT10/Kre33"/>
</dbReference>
<dbReference type="GO" id="GO:0000049">
    <property type="term" value="F:tRNA binding"/>
    <property type="evidence" value="ECO:0007669"/>
    <property type="project" value="TreeGrafter"/>
</dbReference>
<dbReference type="Proteomes" id="UP000824469">
    <property type="component" value="Unassembled WGS sequence"/>
</dbReference>
<feature type="domain" description="Possible tRNA binding" evidence="3">
    <location>
        <begin position="90"/>
        <end position="309"/>
    </location>
</feature>
<gene>
    <name evidence="4" type="ORF">KI387_026246</name>
</gene>
<evidence type="ECO:0000313" key="5">
    <source>
        <dbReference type="Proteomes" id="UP000824469"/>
    </source>
</evidence>
<keyword evidence="5" id="KW-1185">Reference proteome</keyword>
<dbReference type="InterPro" id="IPR000182">
    <property type="entry name" value="GNAT_dom"/>
</dbReference>
<reference evidence="4 5" key="1">
    <citation type="journal article" date="2021" name="Nat. Plants">
        <title>The Taxus genome provides insights into paclitaxel biosynthesis.</title>
        <authorList>
            <person name="Xiong X."/>
            <person name="Gou J."/>
            <person name="Liao Q."/>
            <person name="Li Y."/>
            <person name="Zhou Q."/>
            <person name="Bi G."/>
            <person name="Li C."/>
            <person name="Du R."/>
            <person name="Wang X."/>
            <person name="Sun T."/>
            <person name="Guo L."/>
            <person name="Liang H."/>
            <person name="Lu P."/>
            <person name="Wu Y."/>
            <person name="Zhang Z."/>
            <person name="Ro D.K."/>
            <person name="Shang Y."/>
            <person name="Huang S."/>
            <person name="Yan J."/>
        </authorList>
    </citation>
    <scope>NUCLEOTIDE SEQUENCE [LARGE SCALE GENOMIC DNA]</scope>
    <source>
        <strain evidence="4">Ta-2019</strain>
    </source>
</reference>
<dbReference type="PANTHER" id="PTHR10925:SF5">
    <property type="entry name" value="RNA CYTIDINE ACETYLTRANSFERASE"/>
    <property type="match status" value="1"/>
</dbReference>
<organism evidence="4 5">
    <name type="scientific">Taxus chinensis</name>
    <name type="common">Chinese yew</name>
    <name type="synonym">Taxus wallichiana var. chinensis</name>
    <dbReference type="NCBI Taxonomy" id="29808"/>
    <lineage>
        <taxon>Eukaryota</taxon>
        <taxon>Viridiplantae</taxon>
        <taxon>Streptophyta</taxon>
        <taxon>Embryophyta</taxon>
        <taxon>Tracheophyta</taxon>
        <taxon>Spermatophyta</taxon>
        <taxon>Pinopsida</taxon>
        <taxon>Pinidae</taxon>
        <taxon>Conifers II</taxon>
        <taxon>Cupressales</taxon>
        <taxon>Taxaceae</taxon>
        <taxon>Taxus</taxon>
    </lineage>
</organism>
<evidence type="ECO:0000259" key="3">
    <source>
        <dbReference type="Pfam" id="PF13725"/>
    </source>
</evidence>
<evidence type="ECO:0000256" key="1">
    <source>
        <dbReference type="SAM" id="MobiDB-lite"/>
    </source>
</evidence>
<feature type="domain" description="N-acetyltransferase" evidence="2">
    <location>
        <begin position="3"/>
        <end position="75"/>
    </location>
</feature>
<dbReference type="InterPro" id="IPR027992">
    <property type="entry name" value="tRNA_bind_dom"/>
</dbReference>
<accession>A0AA38L0Q7</accession>
<dbReference type="GO" id="GO:0005730">
    <property type="term" value="C:nucleolus"/>
    <property type="evidence" value="ECO:0007669"/>
    <property type="project" value="TreeGrafter"/>
</dbReference>
<dbReference type="AlphaFoldDB" id="A0AA38L0Q7"/>
<proteinExistence type="predicted"/>
<name>A0AA38L0Q7_TAXCH</name>
<feature type="region of interest" description="Disordered" evidence="1">
    <location>
        <begin position="317"/>
        <end position="364"/>
    </location>
</feature>
<protein>
    <recommendedName>
        <fullName evidence="6">N-acetyltransferase 10</fullName>
    </recommendedName>
</protein>
<feature type="non-terminal residue" evidence="4">
    <location>
        <position position="1"/>
    </location>
</feature>
<sequence length="364" mass="41468">VSLMEEQIKPRVNLPPLLVGLHERHPEKLHYIGVSFGLTQHLYNFWRKHNFVPFYIGQIPSAITGEHTCMMLKPLDNDEIEYKGKGPGGFFEPFYQDFRHRFIRLLCSTFRSFSPALALSVLDPKISFSEQEMQVGASTESISRGKRLLLSPYDMQRLESYTKNLADYHLILDLVPSLAHLYFDEMVPTSLSYSQAAILLCMGLQNHDIDHVEAELKQLGRQQVLALFSKVVKKLHGQLHKAAAKEIESTLPRLKQISMQPHGTSVDEDLKNAAKEVTEKMNESLQSMLNPEDLQQYAIEGREADFEEALQNGDRKISKSGLISVKGGVKKREKGKKEKKERKHIKRKGNASGDTQTKKKKSRI</sequence>
<feature type="compositionally biased region" description="Basic residues" evidence="1">
    <location>
        <begin position="328"/>
        <end position="349"/>
    </location>
</feature>
<evidence type="ECO:0008006" key="6">
    <source>
        <dbReference type="Google" id="ProtNLM"/>
    </source>
</evidence>
<dbReference type="Pfam" id="PF13725">
    <property type="entry name" value="tRNA_bind_2"/>
    <property type="match status" value="1"/>
</dbReference>
<dbReference type="OMA" id="CEVVAMS"/>
<dbReference type="GO" id="GO:1990883">
    <property type="term" value="F:18S rRNA cytidine N-acetyltransferase activity"/>
    <property type="evidence" value="ECO:0007669"/>
    <property type="project" value="TreeGrafter"/>
</dbReference>
<dbReference type="GO" id="GO:1904812">
    <property type="term" value="P:rRNA acetylation involved in maturation of SSU-rRNA"/>
    <property type="evidence" value="ECO:0007669"/>
    <property type="project" value="TreeGrafter"/>
</dbReference>
<comment type="caution">
    <text evidence="4">The sequence shown here is derived from an EMBL/GenBank/DDBJ whole genome shotgun (WGS) entry which is preliminary data.</text>
</comment>
<dbReference type="Gene3D" id="3.40.630.30">
    <property type="match status" value="1"/>
</dbReference>
<evidence type="ECO:0000259" key="2">
    <source>
        <dbReference type="Pfam" id="PF13718"/>
    </source>
</evidence>
<dbReference type="GO" id="GO:0030686">
    <property type="term" value="C:90S preribosome"/>
    <property type="evidence" value="ECO:0007669"/>
    <property type="project" value="TreeGrafter"/>
</dbReference>
<dbReference type="PANTHER" id="PTHR10925">
    <property type="entry name" value="N-ACETYLTRANSFERASE 10"/>
    <property type="match status" value="1"/>
</dbReference>
<dbReference type="Pfam" id="PF13718">
    <property type="entry name" value="GNAT_acetyltr_2"/>
    <property type="match status" value="1"/>
</dbReference>
<evidence type="ECO:0000313" key="4">
    <source>
        <dbReference type="EMBL" id="KAH9311211.1"/>
    </source>
</evidence>
<dbReference type="EMBL" id="JAHRHJ020000006">
    <property type="protein sequence ID" value="KAH9311211.1"/>
    <property type="molecule type" value="Genomic_DNA"/>
</dbReference>